<name>A0A1M6VMS1_9FIRM</name>
<keyword evidence="3" id="KW-1185">Reference proteome</keyword>
<dbReference type="AlphaFoldDB" id="A0A1M6VMS1"/>
<proteinExistence type="predicted"/>
<feature type="transmembrane region" description="Helical" evidence="1">
    <location>
        <begin position="32"/>
        <end position="50"/>
    </location>
</feature>
<evidence type="ECO:0000313" key="3">
    <source>
        <dbReference type="Proteomes" id="UP000184386"/>
    </source>
</evidence>
<dbReference type="InterPro" id="IPR024529">
    <property type="entry name" value="ECF_trnsprt_substrate-spec"/>
</dbReference>
<feature type="transmembrane region" description="Helical" evidence="1">
    <location>
        <begin position="173"/>
        <end position="200"/>
    </location>
</feature>
<reference evidence="2 3" key="1">
    <citation type="submission" date="2016-11" db="EMBL/GenBank/DDBJ databases">
        <authorList>
            <person name="Jaros S."/>
            <person name="Januszkiewicz K."/>
            <person name="Wedrychowicz H."/>
        </authorList>
    </citation>
    <scope>NUCLEOTIDE SEQUENCE [LARGE SCALE GENOMIC DNA]</scope>
    <source>
        <strain evidence="2 3">DSM 15929</strain>
    </source>
</reference>
<dbReference type="STRING" id="1121322.SAMN02745136_03423"/>
<evidence type="ECO:0000256" key="1">
    <source>
        <dbReference type="SAM" id="Phobius"/>
    </source>
</evidence>
<dbReference type="Proteomes" id="UP000184386">
    <property type="component" value="Unassembled WGS sequence"/>
</dbReference>
<feature type="transmembrane region" description="Helical" evidence="1">
    <location>
        <begin position="91"/>
        <end position="116"/>
    </location>
</feature>
<protein>
    <submittedName>
        <fullName evidence="2">Uncharacterized membrane protein</fullName>
    </submittedName>
</protein>
<feature type="transmembrane region" description="Helical" evidence="1">
    <location>
        <begin position="128"/>
        <end position="153"/>
    </location>
</feature>
<accession>A0A1M6VMS1</accession>
<feature type="transmembrane region" description="Helical" evidence="1">
    <location>
        <begin position="7"/>
        <end position="26"/>
    </location>
</feature>
<keyword evidence="1" id="KW-0812">Transmembrane</keyword>
<dbReference type="OrthoDB" id="9813540at2"/>
<evidence type="ECO:0000313" key="2">
    <source>
        <dbReference type="EMBL" id="SHK82621.1"/>
    </source>
</evidence>
<dbReference type="Pfam" id="PF12822">
    <property type="entry name" value="ECF_trnsprt"/>
    <property type="match status" value="1"/>
</dbReference>
<keyword evidence="1" id="KW-1133">Transmembrane helix</keyword>
<dbReference type="GO" id="GO:0022857">
    <property type="term" value="F:transmembrane transporter activity"/>
    <property type="evidence" value="ECO:0007669"/>
    <property type="project" value="InterPro"/>
</dbReference>
<sequence>MKTKDLVILGIFSSIIILLSITPIGYFSFGVINVTLIHVPVIVGSILLGYKKGAILGFIFGLTSLINNTFKPVLLSFVFSPFIPVPGHDYGSALALLICFVPRILVGIVPFFLIKLLKGIFKNKNKQLLTFCLTGIFASLVNTLLVMSGIFLIFKDAYSAAKNISVNAVFASILTIIFMNGIPEAIVAAIITSAICKVLYNNPQINQYRDK</sequence>
<organism evidence="2 3">
    <name type="scientific">Anaerocolumna jejuensis DSM 15929</name>
    <dbReference type="NCBI Taxonomy" id="1121322"/>
    <lineage>
        <taxon>Bacteria</taxon>
        <taxon>Bacillati</taxon>
        <taxon>Bacillota</taxon>
        <taxon>Clostridia</taxon>
        <taxon>Lachnospirales</taxon>
        <taxon>Lachnospiraceae</taxon>
        <taxon>Anaerocolumna</taxon>
    </lineage>
</organism>
<feature type="transmembrane region" description="Helical" evidence="1">
    <location>
        <begin position="57"/>
        <end position="79"/>
    </location>
</feature>
<dbReference type="EMBL" id="FRAC01000018">
    <property type="protein sequence ID" value="SHK82621.1"/>
    <property type="molecule type" value="Genomic_DNA"/>
</dbReference>
<gene>
    <name evidence="2" type="ORF">SAMN02745136_03423</name>
</gene>
<dbReference type="RefSeq" id="WP_073278070.1">
    <property type="nucleotide sequence ID" value="NZ_FRAC01000018.1"/>
</dbReference>
<dbReference type="Gene3D" id="1.10.1760.20">
    <property type="match status" value="1"/>
</dbReference>
<keyword evidence="1" id="KW-0472">Membrane</keyword>